<sequence length="126" mass="14829">MRNIMIITADDLLFRSFRDLKYKVIEGESNVWIENDQGDFIELVRNDQLLDYYDDDEIKKIRGLIDGELIFYMVNFKNINFLKKILAEVAGKDNVVIDNDFDLIIRGGDFVEICKKNPDWDWAVNS</sequence>
<dbReference type="EMBL" id="CP012264">
    <property type="protein sequence ID" value="ALB62737.1"/>
    <property type="molecule type" value="Genomic_DNA"/>
</dbReference>
<gene>
    <name evidence="1" type="ORF">AFK62_09575</name>
</gene>
<reference evidence="2" key="2">
    <citation type="submission" date="2015-09" db="EMBL/GenBank/DDBJ databases">
        <title>Cronobacter genome sequencing and assembly.</title>
        <authorList>
            <person name="Descombes P."/>
            <person name="Baert L."/>
            <person name="Ngom-Bru C."/>
            <person name="Barretto C."/>
        </authorList>
    </citation>
    <scope>NUCLEOTIDE SEQUENCE [LARGE SCALE GENOMIC DNA]</scope>
    <source>
        <strain evidence="2">LMG 26250</strain>
    </source>
</reference>
<reference evidence="2" key="1">
    <citation type="submission" date="2015-07" db="EMBL/GenBank/DDBJ databases">
        <authorList>
            <person name="Moine D."/>
            <person name="Kassam M."/>
        </authorList>
    </citation>
    <scope>NUCLEOTIDE SEQUENCE [LARGE SCALE GENOMIC DNA]</scope>
    <source>
        <strain evidence="2">LMG 26250</strain>
    </source>
</reference>
<dbReference type="Proteomes" id="UP000067320">
    <property type="component" value="Chromosome"/>
</dbReference>
<proteinExistence type="predicted"/>
<evidence type="ECO:0000313" key="2">
    <source>
        <dbReference type="Proteomes" id="UP000067320"/>
    </source>
</evidence>
<reference evidence="1 2" key="3">
    <citation type="journal article" date="2016" name="Genome Announc.">
        <title>Fully Closed Genome Sequences of Five Type Strains of the Genus Cronobacter and One Cronobacter sakazakii Strain.</title>
        <authorList>
            <person name="Moine D."/>
            <person name="Kassam M."/>
            <person name="Baert L."/>
            <person name="Tang Y."/>
            <person name="Barretto C."/>
            <person name="Ngom Bru C."/>
            <person name="Klijn A."/>
            <person name="Descombes P."/>
        </authorList>
    </citation>
    <scope>NUCLEOTIDE SEQUENCE [LARGE SCALE GENOMIC DNA]</scope>
    <source>
        <strain evidence="1 2">LMG 26250</strain>
    </source>
</reference>
<evidence type="ECO:0000313" key="1">
    <source>
        <dbReference type="EMBL" id="ALB62737.1"/>
    </source>
</evidence>
<name>A0ABM5VCL0_9ENTR</name>
<accession>A0ABM5VCL0</accession>
<protein>
    <submittedName>
        <fullName evidence="1">Uncharacterized protein</fullName>
    </submittedName>
</protein>
<keyword evidence="2" id="KW-1185">Reference proteome</keyword>
<organism evidence="1 2">
    <name type="scientific">Cronobacter condimenti 1330</name>
    <dbReference type="NCBI Taxonomy" id="1073999"/>
    <lineage>
        <taxon>Bacteria</taxon>
        <taxon>Pseudomonadati</taxon>
        <taxon>Pseudomonadota</taxon>
        <taxon>Gammaproteobacteria</taxon>
        <taxon>Enterobacterales</taxon>
        <taxon>Enterobacteriaceae</taxon>
        <taxon>Cronobacter</taxon>
    </lineage>
</organism>